<gene>
    <name evidence="1" type="ORF">PUN28_010613</name>
</gene>
<sequence>MTNEVVFKADGTNGLYISYVCWWDREAADPPGYPRKSRLFQEEGTARQQVLDKITPADNPCRSLSLSLSLVRGHSLSTQMAIFRAAFFRGDWFFPRNNGKNLVPATARLMSFYCT</sequence>
<dbReference type="AlphaFoldDB" id="A0AAW2FJ84"/>
<evidence type="ECO:0000313" key="1">
    <source>
        <dbReference type="EMBL" id="KAL0115135.1"/>
    </source>
</evidence>
<name>A0AAW2FJ84_9HYME</name>
<protein>
    <submittedName>
        <fullName evidence="1">Uncharacterized protein</fullName>
    </submittedName>
</protein>
<dbReference type="Proteomes" id="UP001430953">
    <property type="component" value="Unassembled WGS sequence"/>
</dbReference>
<comment type="caution">
    <text evidence="1">The sequence shown here is derived from an EMBL/GenBank/DDBJ whole genome shotgun (WGS) entry which is preliminary data.</text>
</comment>
<keyword evidence="2" id="KW-1185">Reference proteome</keyword>
<evidence type="ECO:0000313" key="2">
    <source>
        <dbReference type="Proteomes" id="UP001430953"/>
    </source>
</evidence>
<proteinExistence type="predicted"/>
<accession>A0AAW2FJ84</accession>
<organism evidence="1 2">
    <name type="scientific">Cardiocondyla obscurior</name>
    <dbReference type="NCBI Taxonomy" id="286306"/>
    <lineage>
        <taxon>Eukaryota</taxon>
        <taxon>Metazoa</taxon>
        <taxon>Ecdysozoa</taxon>
        <taxon>Arthropoda</taxon>
        <taxon>Hexapoda</taxon>
        <taxon>Insecta</taxon>
        <taxon>Pterygota</taxon>
        <taxon>Neoptera</taxon>
        <taxon>Endopterygota</taxon>
        <taxon>Hymenoptera</taxon>
        <taxon>Apocrita</taxon>
        <taxon>Aculeata</taxon>
        <taxon>Formicoidea</taxon>
        <taxon>Formicidae</taxon>
        <taxon>Myrmicinae</taxon>
        <taxon>Cardiocondyla</taxon>
    </lineage>
</organism>
<dbReference type="EMBL" id="JADYXP020000010">
    <property type="protein sequence ID" value="KAL0115135.1"/>
    <property type="molecule type" value="Genomic_DNA"/>
</dbReference>
<reference evidence="1 2" key="1">
    <citation type="submission" date="2023-03" db="EMBL/GenBank/DDBJ databases">
        <title>High recombination rates correlate with genetic variation in Cardiocondyla obscurior ants.</title>
        <authorList>
            <person name="Errbii M."/>
        </authorList>
    </citation>
    <scope>NUCLEOTIDE SEQUENCE [LARGE SCALE GENOMIC DNA]</scope>
    <source>
        <strain evidence="1">Alpha-2009</strain>
        <tissue evidence="1">Whole body</tissue>
    </source>
</reference>